<gene>
    <name evidence="5" type="ORF">SNE40_012266</name>
</gene>
<reference evidence="5 6" key="1">
    <citation type="submission" date="2024-01" db="EMBL/GenBank/DDBJ databases">
        <title>The genome of the rayed Mediterranean limpet Patella caerulea (Linnaeus, 1758).</title>
        <authorList>
            <person name="Anh-Thu Weber A."/>
            <person name="Halstead-Nussloch G."/>
        </authorList>
    </citation>
    <scope>NUCLEOTIDE SEQUENCE [LARGE SCALE GENOMIC DNA]</scope>
    <source>
        <strain evidence="5">AATW-2023a</strain>
        <tissue evidence="5">Whole specimen</tissue>
    </source>
</reference>
<dbReference type="Pfam" id="PF00076">
    <property type="entry name" value="RRM_1"/>
    <property type="match status" value="2"/>
</dbReference>
<dbReference type="InterPro" id="IPR035979">
    <property type="entry name" value="RBD_domain_sf"/>
</dbReference>
<dbReference type="Proteomes" id="UP001347796">
    <property type="component" value="Unassembled WGS sequence"/>
</dbReference>
<evidence type="ECO:0000313" key="6">
    <source>
        <dbReference type="Proteomes" id="UP001347796"/>
    </source>
</evidence>
<evidence type="ECO:0000259" key="4">
    <source>
        <dbReference type="PROSITE" id="PS50102"/>
    </source>
</evidence>
<evidence type="ECO:0000256" key="3">
    <source>
        <dbReference type="SAM" id="MobiDB-lite"/>
    </source>
</evidence>
<keyword evidence="6" id="KW-1185">Reference proteome</keyword>
<dbReference type="GO" id="GO:0003729">
    <property type="term" value="F:mRNA binding"/>
    <property type="evidence" value="ECO:0007669"/>
    <property type="project" value="TreeGrafter"/>
</dbReference>
<dbReference type="PANTHER" id="PTHR48025:SF1">
    <property type="entry name" value="RRM DOMAIN-CONTAINING PROTEIN"/>
    <property type="match status" value="1"/>
</dbReference>
<proteinExistence type="predicted"/>
<comment type="caution">
    <text evidence="5">The sequence shown here is derived from an EMBL/GenBank/DDBJ whole genome shotgun (WGS) entry which is preliminary data.</text>
</comment>
<feature type="domain" description="RRM" evidence="4">
    <location>
        <begin position="221"/>
        <end position="298"/>
    </location>
</feature>
<protein>
    <recommendedName>
        <fullName evidence="4">RRM domain-containing protein</fullName>
    </recommendedName>
</protein>
<feature type="region of interest" description="Disordered" evidence="3">
    <location>
        <begin position="1"/>
        <end position="59"/>
    </location>
</feature>
<evidence type="ECO:0000256" key="2">
    <source>
        <dbReference type="PROSITE-ProRule" id="PRU00176"/>
    </source>
</evidence>
<dbReference type="AlphaFoldDB" id="A0AAN8JLF8"/>
<dbReference type="InterPro" id="IPR012677">
    <property type="entry name" value="Nucleotide-bd_a/b_plait_sf"/>
</dbReference>
<feature type="compositionally biased region" description="Polar residues" evidence="3">
    <location>
        <begin position="581"/>
        <end position="591"/>
    </location>
</feature>
<feature type="domain" description="RRM" evidence="4">
    <location>
        <begin position="133"/>
        <end position="211"/>
    </location>
</feature>
<dbReference type="EMBL" id="JAZGQO010000008">
    <property type="protein sequence ID" value="KAK6180047.1"/>
    <property type="molecule type" value="Genomic_DNA"/>
</dbReference>
<dbReference type="SMART" id="SM00360">
    <property type="entry name" value="RRM"/>
    <property type="match status" value="3"/>
</dbReference>
<dbReference type="InterPro" id="IPR050502">
    <property type="entry name" value="Euk_RNA-bind_prot"/>
</dbReference>
<dbReference type="Gene3D" id="3.30.70.330">
    <property type="match status" value="3"/>
</dbReference>
<organism evidence="5 6">
    <name type="scientific">Patella caerulea</name>
    <name type="common">Rayed Mediterranean limpet</name>
    <dbReference type="NCBI Taxonomy" id="87958"/>
    <lineage>
        <taxon>Eukaryota</taxon>
        <taxon>Metazoa</taxon>
        <taxon>Spiralia</taxon>
        <taxon>Lophotrochozoa</taxon>
        <taxon>Mollusca</taxon>
        <taxon>Gastropoda</taxon>
        <taxon>Patellogastropoda</taxon>
        <taxon>Patelloidea</taxon>
        <taxon>Patellidae</taxon>
        <taxon>Patella</taxon>
    </lineage>
</organism>
<dbReference type="PROSITE" id="PS50102">
    <property type="entry name" value="RRM"/>
    <property type="match status" value="2"/>
</dbReference>
<name>A0AAN8JLF8_PATCE</name>
<feature type="compositionally biased region" description="Polar residues" evidence="3">
    <location>
        <begin position="38"/>
        <end position="52"/>
    </location>
</feature>
<evidence type="ECO:0000313" key="5">
    <source>
        <dbReference type="EMBL" id="KAK6180047.1"/>
    </source>
</evidence>
<sequence length="918" mass="102630">MAATSKGTHALPNKSSSTSPKEDNGCSKNDEKSAPTEDLQSVSKFQDPTQSGRMKFNQGRKIQIKNIPPNSNRKDIEQFLQKYDVKDVDININVKQAIVTLNDGCLAEEVVHELDGQSIKDTPVSVCILPYTNLLCIAHLPKHFTDQDFSDLVTKYSTIERSFLMRFETTGESLHYGFVQFNDEVDWNAAKEEFDWSVIEGCTLHAEYVDICTDYSKLYSRCLFISNLPKSFKEAYKLREIFNCIASPIYCQIMLQDNESLGYGIIEYKQASEARDTWYKLSDYKLQDVNLNVSFCVPDKPAVFIYNRIMLKLDNKNQTKGSLLPDPVTANPVSINNPLVKGLANQSPELMKNFMQALNHLQTAYHNQITTPSNKPGLLGPAPSLPLSPAMNPNMQLGLMIFLATQMQNKLTQQFTGPLAAQLHTLQKLGQQKNLADVKPSLLGDPLTSQANMVIQTLTAQVKGNQSRSMPQTDTRIPNITQILQNTRDLNLNLLMNLGQIISNIQNQKKPESILTKNISPPQNGLFPTPMFPPPNNKGGGHLSNGNGNSFLQNMQGNLQKQFTSNTGPKPLMANFHQLSSMKSNPNSKHTSLLGEPPTYLPKVQNLNTSKGMPMGSGYPSLNRASESSNYGNRGSYSGGQDYGQYNDSGYWADITNDSTNEDPFQDIPSKYQSGTDYRREDSYKQYQMLNTNTNNSNFSSQQNVSNIYQKNDTLQQQKYPVIAPSAPRASNYQTNTDGRLTTPRTTYSANQVNYTTYSANQMDYNKNTNSLFPTNPVYNTNNTSAQLNNYNGNRNISNYPDNSAYNIRTSNSDYDFSSMQPSNYSTNSSSNYKFGYQGSNYKDESYNLDNSSSYTPAPPPSSYVLKTPVGQKRSYSQLLPAPEPSPEGSYVGQHSQGLGGHYADSYSKRIKLDDRFQ</sequence>
<feature type="compositionally biased region" description="Basic and acidic residues" evidence="3">
    <location>
        <begin position="20"/>
        <end position="35"/>
    </location>
</feature>
<dbReference type="SUPFAM" id="SSF54928">
    <property type="entry name" value="RNA-binding domain, RBD"/>
    <property type="match status" value="2"/>
</dbReference>
<dbReference type="InterPro" id="IPR000504">
    <property type="entry name" value="RRM_dom"/>
</dbReference>
<dbReference type="PANTHER" id="PTHR48025">
    <property type="entry name" value="OS02G0815200 PROTEIN"/>
    <property type="match status" value="1"/>
</dbReference>
<accession>A0AAN8JLF8</accession>
<feature type="compositionally biased region" description="Basic and acidic residues" evidence="3">
    <location>
        <begin position="907"/>
        <end position="918"/>
    </location>
</feature>
<feature type="region of interest" description="Disordered" evidence="3">
    <location>
        <begin position="846"/>
        <end position="918"/>
    </location>
</feature>
<feature type="region of interest" description="Disordered" evidence="3">
    <location>
        <begin position="654"/>
        <end position="678"/>
    </location>
</feature>
<evidence type="ECO:0000256" key="1">
    <source>
        <dbReference type="ARBA" id="ARBA00022884"/>
    </source>
</evidence>
<feature type="region of interest" description="Disordered" evidence="3">
    <location>
        <begin position="581"/>
        <end position="642"/>
    </location>
</feature>
<keyword evidence="1 2" id="KW-0694">RNA-binding</keyword>